<organism evidence="2 3">
    <name type="scientific">Sorangium cellulosum</name>
    <name type="common">Polyangium cellulosum</name>
    <dbReference type="NCBI Taxonomy" id="56"/>
    <lineage>
        <taxon>Bacteria</taxon>
        <taxon>Pseudomonadati</taxon>
        <taxon>Myxococcota</taxon>
        <taxon>Polyangia</taxon>
        <taxon>Polyangiales</taxon>
        <taxon>Polyangiaceae</taxon>
        <taxon>Sorangium</taxon>
    </lineage>
</organism>
<sequence length="143" mass="15633">MAPKAPIPASSRTRRAPKNRASREAAGAPPPSRRAAACTLSAAREAELLREAEPLGENTVSSPGKLARRVVWSSRIQRASERDTAELARTRAEACWPSGLRIRSPYPHGRCSGVYILERRDAAGPSLLARKPLDDEDQRRAEL</sequence>
<feature type="region of interest" description="Disordered" evidence="1">
    <location>
        <begin position="1"/>
        <end position="37"/>
    </location>
</feature>
<evidence type="ECO:0000313" key="3">
    <source>
        <dbReference type="Proteomes" id="UP000075502"/>
    </source>
</evidence>
<gene>
    <name evidence="2" type="ORF">BE21_54965</name>
</gene>
<evidence type="ECO:0000313" key="2">
    <source>
        <dbReference type="EMBL" id="KYG02464.1"/>
    </source>
</evidence>
<protein>
    <submittedName>
        <fullName evidence="2">Uncharacterized protein</fullName>
    </submittedName>
</protein>
<comment type="caution">
    <text evidence="2">The sequence shown here is derived from an EMBL/GenBank/DDBJ whole genome shotgun (WGS) entry which is preliminary data.</text>
</comment>
<evidence type="ECO:0000256" key="1">
    <source>
        <dbReference type="SAM" id="MobiDB-lite"/>
    </source>
</evidence>
<proteinExistence type="predicted"/>
<dbReference type="EMBL" id="JEME01003074">
    <property type="protein sequence ID" value="KYG02464.1"/>
    <property type="molecule type" value="Genomic_DNA"/>
</dbReference>
<name>A0A150TCN0_SORCE</name>
<accession>A0A150TCN0</accession>
<dbReference type="AlphaFoldDB" id="A0A150TCN0"/>
<reference evidence="2 3" key="1">
    <citation type="submission" date="2014-02" db="EMBL/GenBank/DDBJ databases">
        <title>The small core and large imbalanced accessory genome model reveals a collaborative survival strategy of Sorangium cellulosum strains in nature.</title>
        <authorList>
            <person name="Han K."/>
            <person name="Peng R."/>
            <person name="Blom J."/>
            <person name="Li Y.-Z."/>
        </authorList>
    </citation>
    <scope>NUCLEOTIDE SEQUENCE [LARGE SCALE GENOMIC DNA]</scope>
    <source>
        <strain evidence="2 3">So0007-03</strain>
    </source>
</reference>
<dbReference type="Proteomes" id="UP000075502">
    <property type="component" value="Unassembled WGS sequence"/>
</dbReference>